<sequence length="76" mass="8586">MAEDDTMVDHLKSFFDATDKLKLTDTNLDDDLLAIMLLQSLPASYENFRCAIESRDSLPGPRNPQNKSARRIQISS</sequence>
<gene>
    <name evidence="2" type="ORF">TKK_008401</name>
</gene>
<organism evidence="2 3">
    <name type="scientific">Trichogramma kaykai</name>
    <dbReference type="NCBI Taxonomy" id="54128"/>
    <lineage>
        <taxon>Eukaryota</taxon>
        <taxon>Metazoa</taxon>
        <taxon>Ecdysozoa</taxon>
        <taxon>Arthropoda</taxon>
        <taxon>Hexapoda</taxon>
        <taxon>Insecta</taxon>
        <taxon>Pterygota</taxon>
        <taxon>Neoptera</taxon>
        <taxon>Endopterygota</taxon>
        <taxon>Hymenoptera</taxon>
        <taxon>Apocrita</taxon>
        <taxon>Proctotrupomorpha</taxon>
        <taxon>Chalcidoidea</taxon>
        <taxon>Trichogrammatidae</taxon>
        <taxon>Trichogramma</taxon>
    </lineage>
</organism>
<feature type="compositionally biased region" description="Polar residues" evidence="1">
    <location>
        <begin position="63"/>
        <end position="76"/>
    </location>
</feature>
<comment type="caution">
    <text evidence="2">The sequence shown here is derived from an EMBL/GenBank/DDBJ whole genome shotgun (WGS) entry which is preliminary data.</text>
</comment>
<evidence type="ECO:0000256" key="1">
    <source>
        <dbReference type="SAM" id="MobiDB-lite"/>
    </source>
</evidence>
<keyword evidence="3" id="KW-1185">Reference proteome</keyword>
<reference evidence="2 3" key="1">
    <citation type="journal article" date="2024" name="bioRxiv">
        <title>A reference genome for Trichogramma kaykai: A tiny desert-dwelling parasitoid wasp with competing sex-ratio distorters.</title>
        <authorList>
            <person name="Culotta J."/>
            <person name="Lindsey A.R."/>
        </authorList>
    </citation>
    <scope>NUCLEOTIDE SEQUENCE [LARGE SCALE GENOMIC DNA]</scope>
    <source>
        <strain evidence="2 3">KSX58</strain>
    </source>
</reference>
<dbReference type="EMBL" id="JBJJXI010000060">
    <property type="protein sequence ID" value="KAL3398196.1"/>
    <property type="molecule type" value="Genomic_DNA"/>
</dbReference>
<evidence type="ECO:0008006" key="4">
    <source>
        <dbReference type="Google" id="ProtNLM"/>
    </source>
</evidence>
<protein>
    <recommendedName>
        <fullName evidence="4">Retrovirus-related Pol polyprotein from transposon TNT 1-94</fullName>
    </recommendedName>
</protein>
<accession>A0ABD2WYV7</accession>
<dbReference type="AlphaFoldDB" id="A0ABD2WYV7"/>
<evidence type="ECO:0000313" key="2">
    <source>
        <dbReference type="EMBL" id="KAL3398196.1"/>
    </source>
</evidence>
<name>A0ABD2WYV7_9HYME</name>
<proteinExistence type="predicted"/>
<dbReference type="Proteomes" id="UP001627154">
    <property type="component" value="Unassembled WGS sequence"/>
</dbReference>
<dbReference type="Pfam" id="PF14223">
    <property type="entry name" value="Retrotran_gag_2"/>
    <property type="match status" value="1"/>
</dbReference>
<feature type="region of interest" description="Disordered" evidence="1">
    <location>
        <begin position="54"/>
        <end position="76"/>
    </location>
</feature>
<evidence type="ECO:0000313" key="3">
    <source>
        <dbReference type="Proteomes" id="UP001627154"/>
    </source>
</evidence>